<dbReference type="CDD" id="cd07377">
    <property type="entry name" value="WHTH_GntR"/>
    <property type="match status" value="1"/>
</dbReference>
<dbReference type="GO" id="GO:0003677">
    <property type="term" value="F:DNA binding"/>
    <property type="evidence" value="ECO:0007669"/>
    <property type="project" value="UniProtKB-KW"/>
</dbReference>
<dbReference type="GO" id="GO:0003700">
    <property type="term" value="F:DNA-binding transcription factor activity"/>
    <property type="evidence" value="ECO:0007669"/>
    <property type="project" value="InterPro"/>
</dbReference>
<dbReference type="Pfam" id="PF00392">
    <property type="entry name" value="GntR"/>
    <property type="match status" value="1"/>
</dbReference>
<dbReference type="InterPro" id="IPR036388">
    <property type="entry name" value="WH-like_DNA-bd_sf"/>
</dbReference>
<evidence type="ECO:0000313" key="6">
    <source>
        <dbReference type="Proteomes" id="UP000194012"/>
    </source>
</evidence>
<name>A0A1X6Y4Z6_9RHOB</name>
<keyword evidence="6" id="KW-1185">Reference proteome</keyword>
<accession>A0A1X6Y4Z6</accession>
<dbReference type="InterPro" id="IPR008920">
    <property type="entry name" value="TF_FadR/GntR_C"/>
</dbReference>
<keyword evidence="3" id="KW-0804">Transcription</keyword>
<evidence type="ECO:0000313" key="5">
    <source>
        <dbReference type="EMBL" id="SLN09502.1"/>
    </source>
</evidence>
<keyword evidence="1" id="KW-0805">Transcription regulation</keyword>
<dbReference type="AlphaFoldDB" id="A0A1X6Y4Z6"/>
<evidence type="ECO:0000256" key="2">
    <source>
        <dbReference type="ARBA" id="ARBA00023125"/>
    </source>
</evidence>
<dbReference type="SMART" id="SM00345">
    <property type="entry name" value="HTH_GNTR"/>
    <property type="match status" value="1"/>
</dbReference>
<dbReference type="InterPro" id="IPR000524">
    <property type="entry name" value="Tscrpt_reg_HTH_GntR"/>
</dbReference>
<dbReference type="Gene3D" id="1.20.120.530">
    <property type="entry name" value="GntR ligand-binding domain-like"/>
    <property type="match status" value="1"/>
</dbReference>
<dbReference type="SUPFAM" id="SSF46785">
    <property type="entry name" value="Winged helix' DNA-binding domain"/>
    <property type="match status" value="1"/>
</dbReference>
<feature type="domain" description="HTH gntR-type" evidence="4">
    <location>
        <begin position="52"/>
        <end position="119"/>
    </location>
</feature>
<dbReference type="Gene3D" id="1.10.10.10">
    <property type="entry name" value="Winged helix-like DNA-binding domain superfamily/Winged helix DNA-binding domain"/>
    <property type="match status" value="1"/>
</dbReference>
<dbReference type="PROSITE" id="PS50949">
    <property type="entry name" value="HTH_GNTR"/>
    <property type="match status" value="1"/>
</dbReference>
<organism evidence="5 6">
    <name type="scientific">Roseovarius gaetbuli</name>
    <dbReference type="NCBI Taxonomy" id="1356575"/>
    <lineage>
        <taxon>Bacteria</taxon>
        <taxon>Pseudomonadati</taxon>
        <taxon>Pseudomonadota</taxon>
        <taxon>Alphaproteobacteria</taxon>
        <taxon>Rhodobacterales</taxon>
        <taxon>Roseobacteraceae</taxon>
        <taxon>Roseovarius</taxon>
    </lineage>
</organism>
<dbReference type="InterPro" id="IPR036390">
    <property type="entry name" value="WH_DNA-bd_sf"/>
</dbReference>
<dbReference type="PANTHER" id="PTHR43537">
    <property type="entry name" value="TRANSCRIPTIONAL REGULATOR, GNTR FAMILY"/>
    <property type="match status" value="1"/>
</dbReference>
<dbReference type="PANTHER" id="PTHR43537:SF53">
    <property type="entry name" value="HTH-TYPE TRANSCRIPTIONAL REPRESSOR NANR"/>
    <property type="match status" value="1"/>
</dbReference>
<dbReference type="SUPFAM" id="SSF48008">
    <property type="entry name" value="GntR ligand-binding domain-like"/>
    <property type="match status" value="1"/>
</dbReference>
<protein>
    <submittedName>
        <fullName evidence="5">Putative HTH-type transcriptional regulator YdfH</fullName>
    </submittedName>
</protein>
<dbReference type="Proteomes" id="UP000194012">
    <property type="component" value="Unassembled WGS sequence"/>
</dbReference>
<evidence type="ECO:0000256" key="3">
    <source>
        <dbReference type="ARBA" id="ARBA00023163"/>
    </source>
</evidence>
<reference evidence="6" key="1">
    <citation type="submission" date="2017-03" db="EMBL/GenBank/DDBJ databases">
        <authorList>
            <person name="Rodrigo-Torres L."/>
            <person name="Arahal R.D."/>
            <person name="Lucena T."/>
        </authorList>
    </citation>
    <scope>NUCLEOTIDE SEQUENCE [LARGE SCALE GENOMIC DNA]</scope>
    <source>
        <strain evidence="6">CECT 8370</strain>
    </source>
</reference>
<dbReference type="Pfam" id="PF07729">
    <property type="entry name" value="FCD"/>
    <property type="match status" value="1"/>
</dbReference>
<dbReference type="EMBL" id="FWFJ01000001">
    <property type="protein sequence ID" value="SLN09502.1"/>
    <property type="molecule type" value="Genomic_DNA"/>
</dbReference>
<dbReference type="InterPro" id="IPR011711">
    <property type="entry name" value="GntR_C"/>
</dbReference>
<dbReference type="SMART" id="SM00895">
    <property type="entry name" value="FCD"/>
    <property type="match status" value="1"/>
</dbReference>
<keyword evidence="2" id="KW-0238">DNA-binding</keyword>
<evidence type="ECO:0000256" key="1">
    <source>
        <dbReference type="ARBA" id="ARBA00023015"/>
    </source>
</evidence>
<proteinExistence type="predicted"/>
<gene>
    <name evidence="5" type="primary">ydfH</name>
    <name evidence="5" type="ORF">ROG8370_00003</name>
</gene>
<sequence>MIRCMVRFGALSYHMVGFPSVHNKNLLRIHNVYNTDDPTDSKNKGTGTMAAKDRKTALLDHLKQAILTTVLRPGHDLDEVALCAEFGLSRTPVREVFRDLDGLGYLDLRDNRGPRVSELSHTTLRDFFLAAPMIYGAILRLAARNATPAQIEALKGAQEAFRGALRDKGPAERALANNRFHEITGEMAGNTYLLPSFQRLLIDHARIGMTFYQPQTNEMAANLSEASAQHDAIIAAIETGDEGRAATLAEDHWNLSRHQIELFVMPTALDVPMGSFSRSSPA</sequence>
<evidence type="ECO:0000259" key="4">
    <source>
        <dbReference type="PROSITE" id="PS50949"/>
    </source>
</evidence>